<protein>
    <submittedName>
        <fullName evidence="2">Alpha-L-arabinofuranosidase</fullName>
    </submittedName>
</protein>
<evidence type="ECO:0000313" key="2">
    <source>
        <dbReference type="EMBL" id="EME55840.1"/>
    </source>
</evidence>
<reference evidence="2 3" key="1">
    <citation type="journal article" date="2013" name="Genome Announc.">
        <title>Draft Genome Sequence of Amycolatopsis decaplanina Strain DSM 44594T.</title>
        <authorList>
            <person name="Kaur N."/>
            <person name="Kumar S."/>
            <person name="Bala M."/>
            <person name="Raghava G.P."/>
            <person name="Mayilraj S."/>
        </authorList>
    </citation>
    <scope>NUCLEOTIDE SEQUENCE [LARGE SCALE GENOMIC DNA]</scope>
    <source>
        <strain evidence="2 3">DSM 44594</strain>
    </source>
</reference>
<dbReference type="CDD" id="cd00161">
    <property type="entry name" value="beta-trefoil_Ricin-like"/>
    <property type="match status" value="1"/>
</dbReference>
<dbReference type="SMART" id="SM00458">
    <property type="entry name" value="RICIN"/>
    <property type="match status" value="1"/>
</dbReference>
<dbReference type="SUPFAM" id="SSF50370">
    <property type="entry name" value="Ricin B-like lectins"/>
    <property type="match status" value="1"/>
</dbReference>
<dbReference type="EMBL" id="AOHO01000065">
    <property type="protein sequence ID" value="EME55840.1"/>
    <property type="molecule type" value="Genomic_DNA"/>
</dbReference>
<dbReference type="AlphaFoldDB" id="M2Y2P9"/>
<dbReference type="Pfam" id="PF00652">
    <property type="entry name" value="Ricin_B_lectin"/>
    <property type="match status" value="1"/>
</dbReference>
<feature type="domain" description="Ricin B lectin" evidence="1">
    <location>
        <begin position="30"/>
        <end position="161"/>
    </location>
</feature>
<organism evidence="2 3">
    <name type="scientific">Amycolatopsis decaplanina DSM 44594</name>
    <dbReference type="NCBI Taxonomy" id="1284240"/>
    <lineage>
        <taxon>Bacteria</taxon>
        <taxon>Bacillati</taxon>
        <taxon>Actinomycetota</taxon>
        <taxon>Actinomycetes</taxon>
        <taxon>Pseudonocardiales</taxon>
        <taxon>Pseudonocardiaceae</taxon>
        <taxon>Amycolatopsis</taxon>
    </lineage>
</organism>
<proteinExistence type="predicted"/>
<dbReference type="Gene3D" id="2.80.10.50">
    <property type="match status" value="2"/>
</dbReference>
<comment type="caution">
    <text evidence="2">The sequence shown here is derived from an EMBL/GenBank/DDBJ whole genome shotgun (WGS) entry which is preliminary data.</text>
</comment>
<evidence type="ECO:0000259" key="1">
    <source>
        <dbReference type="SMART" id="SM00458"/>
    </source>
</evidence>
<sequence length="161" mass="17724">MFFTGSASANAISSPASVEKTAVVHKAKQVGFMLSSNLNNRCLEVRAANSLNGALVTMWDCHGGSNERWFWDGEWIRSDQTGKCLDIVAGNTGDAASVDMFDCHSDWLGQKWYWDGNLLKSRIDPGGNRCLAIVEANRLNGAGVEIFGCSRENPNYQWRTT</sequence>
<name>M2Y2P9_9PSEU</name>
<gene>
    <name evidence="2" type="ORF">H074_24070</name>
</gene>
<evidence type="ECO:0000313" key="3">
    <source>
        <dbReference type="Proteomes" id="UP000054226"/>
    </source>
</evidence>
<keyword evidence="3" id="KW-1185">Reference proteome</keyword>
<accession>M2Y2P9</accession>
<dbReference type="Proteomes" id="UP000054226">
    <property type="component" value="Unassembled WGS sequence"/>
</dbReference>
<dbReference type="InterPro" id="IPR035992">
    <property type="entry name" value="Ricin_B-like_lectins"/>
</dbReference>
<dbReference type="PROSITE" id="PS50231">
    <property type="entry name" value="RICIN_B_LECTIN"/>
    <property type="match status" value="1"/>
</dbReference>
<dbReference type="InterPro" id="IPR000772">
    <property type="entry name" value="Ricin_B_lectin"/>
</dbReference>